<dbReference type="InterPro" id="IPR019065">
    <property type="entry name" value="RE_NgoFVII_N"/>
</dbReference>
<dbReference type="CDD" id="cd09117">
    <property type="entry name" value="PLDc_Bfil_DEXD_like"/>
    <property type="match status" value="1"/>
</dbReference>
<accession>A0AAJ4P9Z1</accession>
<dbReference type="Pfam" id="PF09565">
    <property type="entry name" value="RE_NgoFVII"/>
    <property type="match status" value="1"/>
</dbReference>
<proteinExistence type="predicted"/>
<dbReference type="RefSeq" id="WP_219502653.1">
    <property type="nucleotide sequence ID" value="NZ_CP079981.1"/>
</dbReference>
<protein>
    <submittedName>
        <fullName evidence="2">Phospholipase D family protein</fullName>
    </submittedName>
</protein>
<organism evidence="2 3">
    <name type="scientific">Macrococcoides bohemicum</name>
    <dbReference type="NCBI Taxonomy" id="1903056"/>
    <lineage>
        <taxon>Bacteria</taxon>
        <taxon>Bacillati</taxon>
        <taxon>Bacillota</taxon>
        <taxon>Bacilli</taxon>
        <taxon>Bacillales</taxon>
        <taxon>Staphylococcaceae</taxon>
        <taxon>Macrococcoides</taxon>
    </lineage>
</organism>
<dbReference type="Proteomes" id="UP000826802">
    <property type="component" value="Chromosome"/>
</dbReference>
<evidence type="ECO:0000313" key="2">
    <source>
        <dbReference type="EMBL" id="QYA41829.1"/>
    </source>
</evidence>
<gene>
    <name evidence="2" type="ORF">KYI11_09325</name>
</gene>
<dbReference type="EMBL" id="CP079981">
    <property type="protein sequence ID" value="QYA41829.1"/>
    <property type="molecule type" value="Genomic_DNA"/>
</dbReference>
<evidence type="ECO:0000259" key="1">
    <source>
        <dbReference type="Pfam" id="PF09565"/>
    </source>
</evidence>
<dbReference type="AlphaFoldDB" id="A0AAJ4P9Z1"/>
<sequence>MSMFQDNLYEDIIERNIKDTKLLNIISGYASSNFLERVVNLKPELKINLYIGMALEGISHYNHNKYRTLCHNNKNIKVFYLVSKPYNHMKIYEFINEKETLVFSGSANFSENGFFYNFENLFEVQYDLQNSIRNLNYKNCLDENILEFIPLVDLEQDDLLYFEQNKIIKSKNEPLKKLADKIIKKEYQKILYRVKNTKKYTYENKISFEIILDNDSLWNIRGINSIFNKRNSGVFISNNTNRIKEFFNNREDTFFIHTQYNEKFTAQLTKDSNRGLELLDGSLYGFIRREIKLAEKRPISYNDLLNAENTKVTIIKMDDDNYALLYGEIN</sequence>
<reference evidence="2 3" key="1">
    <citation type="submission" date="2021-07" db="EMBL/GenBank/DDBJ databases">
        <title>Prevalence and characterization of methicillin-resistant Macrococcus spp. in food producing animals and meat in Switzerland in 2019.</title>
        <authorList>
            <person name="Keller J.E."/>
            <person name="Schwendener S."/>
            <person name="Neuenschwander J."/>
            <person name="Overesch G."/>
            <person name="Perreten V."/>
        </authorList>
    </citation>
    <scope>NUCLEOTIDE SEQUENCE [LARGE SCALE GENOMIC DNA]</scope>
    <source>
        <strain evidence="2 3">19Msa0936</strain>
    </source>
</reference>
<name>A0AAJ4P9Z1_9STAP</name>
<evidence type="ECO:0000313" key="3">
    <source>
        <dbReference type="Proteomes" id="UP000826802"/>
    </source>
</evidence>
<feature type="domain" description="Restriction endonuclease type II NgoFVII N-terminal" evidence="1">
    <location>
        <begin position="11"/>
        <end position="136"/>
    </location>
</feature>
<keyword evidence="3" id="KW-1185">Reference proteome</keyword>